<dbReference type="FunFam" id="1.10.12.10:FF:000001">
    <property type="entry name" value="Probable enoyl-CoA hydratase, mitochondrial"/>
    <property type="match status" value="1"/>
</dbReference>
<dbReference type="EMBL" id="CP013694">
    <property type="protein sequence ID" value="ALU29714.1"/>
    <property type="molecule type" value="Genomic_DNA"/>
</dbReference>
<keyword evidence="7" id="KW-0520">NAD</keyword>
<evidence type="ECO:0000313" key="15">
    <source>
        <dbReference type="EMBL" id="ALU29714.1"/>
    </source>
</evidence>
<sequence>MKVVVIGSGEMGHGIAEVMAIYKNEVTLVDIKDEILDKAISKIRESLDRLKKRGSIEEEPEDILKRITKSINLEEAVKDADLVIEAVPEIVDLKQNIFKRLDQFTKPDAILATNTSNIRISEISKFVNKKDRVVGMHFFNPPVLMQLVEIIKGPDTSPEVVQKLYEITKQIGKTPVIVNKDTPGFIVNRINAAESLFICLVLQKGINYEEVDAYFRSLGLPMGPYELMDYVGLDIVAHSLEYFAKEISPEYGKCTKIKEMVNNGLLGRKSGRGFYDWTKGRPQINAKQNPIIDVNDLLAIDINEASKLLEDNVATPNDIETAVKLGMNRPFGPITVAKSADLNDVKSRLERISSEYGITIFQPTDSIKTGKLKELLEGEKKEEKKEFETLNVSKEGKVAIVKLNRPKLNLINYTLLDELDRLLTELWNDRSINVILITGEGQNFSGGAELSAPITDQVQFLELVRKGERTFKRLTEIPKIVIAFVKGYALGGGFELSSYCDLRIATENAVFGFPETGLGLVPAWGGTQRLPKLIGISRAMYLILTAQRISAKEALEYGLVNKIVKDENEALEFAKDLSERIAPISAMLAKRLINRGSEVPIDVGLEMESIAGGLLFTTEDLKEGIVAFFSKRKPEFKGK</sequence>
<dbReference type="GeneID" id="14552733"/>
<keyword evidence="9" id="KW-0576">Peroxisome</keyword>
<evidence type="ECO:0000313" key="16">
    <source>
        <dbReference type="EMBL" id="ALU32451.1"/>
    </source>
</evidence>
<evidence type="ECO:0000256" key="4">
    <source>
        <dbReference type="ARBA" id="ARBA00011245"/>
    </source>
</evidence>
<evidence type="ECO:0000256" key="3">
    <source>
        <dbReference type="ARBA" id="ARBA00005254"/>
    </source>
</evidence>
<comment type="subunit">
    <text evidence="4">Monomer.</text>
</comment>
<dbReference type="Pfam" id="PF02737">
    <property type="entry name" value="3HCDH_N"/>
    <property type="match status" value="1"/>
</dbReference>
<evidence type="ECO:0000256" key="11">
    <source>
        <dbReference type="ARBA" id="ARBA00023239"/>
    </source>
</evidence>
<dbReference type="GO" id="GO:0070403">
    <property type="term" value="F:NAD+ binding"/>
    <property type="evidence" value="ECO:0007669"/>
    <property type="project" value="InterPro"/>
</dbReference>
<dbReference type="GO" id="GO:0006635">
    <property type="term" value="P:fatty acid beta-oxidation"/>
    <property type="evidence" value="ECO:0007669"/>
    <property type="project" value="UniProtKB-UniPathway"/>
</dbReference>
<dbReference type="Proteomes" id="UP000060043">
    <property type="component" value="Chromosome"/>
</dbReference>
<dbReference type="FunFam" id="3.40.50.720:FF:000009">
    <property type="entry name" value="Fatty oxidation complex, alpha subunit"/>
    <property type="match status" value="1"/>
</dbReference>
<dbReference type="CDD" id="cd06558">
    <property type="entry name" value="crotonase-like"/>
    <property type="match status" value="1"/>
</dbReference>
<dbReference type="SUPFAM" id="SSF52096">
    <property type="entry name" value="ClpP/crotonase"/>
    <property type="match status" value="1"/>
</dbReference>
<dbReference type="OrthoDB" id="39812at2157"/>
<evidence type="ECO:0000256" key="1">
    <source>
        <dbReference type="ARBA" id="ARBA00004275"/>
    </source>
</evidence>
<dbReference type="Gene3D" id="3.90.226.10">
    <property type="entry name" value="2-enoyl-CoA Hydratase, Chain A, domain 1"/>
    <property type="match status" value="1"/>
</dbReference>
<evidence type="ECO:0000256" key="10">
    <source>
        <dbReference type="ARBA" id="ARBA00023235"/>
    </source>
</evidence>
<dbReference type="PaxDb" id="1435377-SUSAZ_10400"/>
<dbReference type="OMA" id="MGPYELM"/>
<dbReference type="RefSeq" id="WP_011279006.1">
    <property type="nucleotide sequence ID" value="NZ_BHWZ01000006.1"/>
</dbReference>
<organism evidence="16 17">
    <name type="scientific">Sulfolobus acidocaldarius</name>
    <dbReference type="NCBI Taxonomy" id="2285"/>
    <lineage>
        <taxon>Archaea</taxon>
        <taxon>Thermoproteota</taxon>
        <taxon>Thermoprotei</taxon>
        <taxon>Sulfolobales</taxon>
        <taxon>Sulfolobaceae</taxon>
        <taxon>Sulfolobus</taxon>
    </lineage>
</organism>
<evidence type="ECO:0000256" key="6">
    <source>
        <dbReference type="ARBA" id="ARBA00023002"/>
    </source>
</evidence>
<dbReference type="Proteomes" id="UP000065473">
    <property type="component" value="Chromosome"/>
</dbReference>
<dbReference type="UniPathway" id="UPA00659"/>
<name>A0A0U3FYV7_9CREN</name>
<keyword evidence="5" id="KW-0276">Fatty acid metabolism</keyword>
<dbReference type="EMBL" id="CP013695">
    <property type="protein sequence ID" value="ALU32451.1"/>
    <property type="molecule type" value="Genomic_DNA"/>
</dbReference>
<dbReference type="InterPro" id="IPR013328">
    <property type="entry name" value="6PGD_dom2"/>
</dbReference>
<evidence type="ECO:0000256" key="8">
    <source>
        <dbReference type="ARBA" id="ARBA00023098"/>
    </source>
</evidence>
<dbReference type="SUPFAM" id="SSF51735">
    <property type="entry name" value="NAD(P)-binding Rossmann-fold domains"/>
    <property type="match status" value="1"/>
</dbReference>
<evidence type="ECO:0000313" key="18">
    <source>
        <dbReference type="Proteomes" id="UP000065473"/>
    </source>
</evidence>
<dbReference type="SUPFAM" id="SSF48179">
    <property type="entry name" value="6-phosphogluconate dehydrogenase C-terminal domain-like"/>
    <property type="match status" value="2"/>
</dbReference>
<feature type="domain" description="3-hydroxyacyl-CoA dehydrogenase C-terminal" evidence="13">
    <location>
        <begin position="294"/>
        <end position="367"/>
    </location>
</feature>
<keyword evidence="6" id="KW-0560">Oxidoreductase</keyword>
<accession>A0A0U3FYV7</accession>
<evidence type="ECO:0000256" key="12">
    <source>
        <dbReference type="ARBA" id="ARBA00023268"/>
    </source>
</evidence>
<dbReference type="Pfam" id="PF00378">
    <property type="entry name" value="ECH_1"/>
    <property type="match status" value="1"/>
</dbReference>
<evidence type="ECO:0000256" key="5">
    <source>
        <dbReference type="ARBA" id="ARBA00022832"/>
    </source>
</evidence>
<evidence type="ECO:0000256" key="7">
    <source>
        <dbReference type="ARBA" id="ARBA00023027"/>
    </source>
</evidence>
<protein>
    <submittedName>
        <fullName evidence="16">3-hydroxyacyl-CoA dehydrogenase</fullName>
    </submittedName>
</protein>
<dbReference type="GO" id="GO:0016853">
    <property type="term" value="F:isomerase activity"/>
    <property type="evidence" value="ECO:0007669"/>
    <property type="project" value="UniProtKB-KW"/>
</dbReference>
<dbReference type="GO" id="GO:0003857">
    <property type="term" value="F:(3S)-3-hydroxyacyl-CoA dehydrogenase (NAD+) activity"/>
    <property type="evidence" value="ECO:0007669"/>
    <property type="project" value="TreeGrafter"/>
</dbReference>
<dbReference type="FunFam" id="3.90.226.10:FF:000009">
    <property type="entry name" value="Carnitinyl-CoA dehydratase"/>
    <property type="match status" value="1"/>
</dbReference>
<keyword evidence="10" id="KW-0413">Isomerase</keyword>
<dbReference type="STRING" id="1435377.SUSAZ_10400"/>
<dbReference type="PANTHER" id="PTHR23309">
    <property type="entry name" value="3-HYDROXYACYL-COA DEHYROGENASE"/>
    <property type="match status" value="1"/>
</dbReference>
<dbReference type="InterPro" id="IPR008927">
    <property type="entry name" value="6-PGluconate_DH-like_C_sf"/>
</dbReference>
<dbReference type="InterPro" id="IPR029045">
    <property type="entry name" value="ClpP/crotonase-like_dom_sf"/>
</dbReference>
<dbReference type="InterPro" id="IPR036291">
    <property type="entry name" value="NAD(P)-bd_dom_sf"/>
</dbReference>
<dbReference type="Gene3D" id="1.10.12.10">
    <property type="entry name" value="Lyase 2-enoyl-coa Hydratase, Chain A, domain 2"/>
    <property type="match status" value="1"/>
</dbReference>
<evidence type="ECO:0000259" key="13">
    <source>
        <dbReference type="Pfam" id="PF00725"/>
    </source>
</evidence>
<evidence type="ECO:0000313" key="17">
    <source>
        <dbReference type="Proteomes" id="UP000060043"/>
    </source>
</evidence>
<dbReference type="InterPro" id="IPR006108">
    <property type="entry name" value="3HC_DH_C"/>
</dbReference>
<dbReference type="AlphaFoldDB" id="A0A0U3FYV7"/>
<dbReference type="PANTHER" id="PTHR23309:SF49">
    <property type="entry name" value="PEROXISOMAL BIFUNCTIONAL ENZYME"/>
    <property type="match status" value="1"/>
</dbReference>
<evidence type="ECO:0000256" key="2">
    <source>
        <dbReference type="ARBA" id="ARBA00005005"/>
    </source>
</evidence>
<evidence type="ECO:0000259" key="14">
    <source>
        <dbReference type="Pfam" id="PF02737"/>
    </source>
</evidence>
<evidence type="ECO:0000256" key="9">
    <source>
        <dbReference type="ARBA" id="ARBA00023140"/>
    </source>
</evidence>
<feature type="domain" description="3-hydroxyacyl-CoA dehydrogenase NAD binding" evidence="14">
    <location>
        <begin position="2"/>
        <end position="181"/>
    </location>
</feature>
<keyword evidence="11" id="KW-0456">Lyase</keyword>
<dbReference type="Gene3D" id="3.40.50.720">
    <property type="entry name" value="NAD(P)-binding Rossmann-like Domain"/>
    <property type="match status" value="1"/>
</dbReference>
<proteinExistence type="inferred from homology"/>
<dbReference type="Gene3D" id="1.10.1040.10">
    <property type="entry name" value="N-(1-d-carboxylethyl)-l-norvaline Dehydrogenase, domain 2"/>
    <property type="match status" value="2"/>
</dbReference>
<dbReference type="InterPro" id="IPR006176">
    <property type="entry name" value="3-OHacyl-CoA_DH_NAD-bd"/>
</dbReference>
<keyword evidence="8" id="KW-0443">Lipid metabolism</keyword>
<comment type="pathway">
    <text evidence="2">Lipid metabolism; fatty acid beta-oxidation.</text>
</comment>
<reference evidence="17 18" key="1">
    <citation type="submission" date="2015-12" db="EMBL/GenBank/DDBJ databases">
        <title>A stable core within a dynamic pangenome in Sulfolobus acidocaldarius.</title>
        <authorList>
            <person name="Anderson R."/>
            <person name="Kouris A."/>
            <person name="Seward C."/>
            <person name="Campbell K."/>
            <person name="Whitaker R."/>
        </authorList>
    </citation>
    <scope>NUCLEOTIDE SEQUENCE [LARGE SCALE GENOMIC DNA]</scope>
    <source>
        <strain evidence="15 18">GG12-C01-09</strain>
        <strain evidence="16 17">NG05B_CO5_07</strain>
    </source>
</reference>
<dbReference type="GO" id="GO:0004300">
    <property type="term" value="F:enoyl-CoA hydratase activity"/>
    <property type="evidence" value="ECO:0007669"/>
    <property type="project" value="UniProtKB-ARBA"/>
</dbReference>
<dbReference type="InterPro" id="IPR001753">
    <property type="entry name" value="Enoyl-CoA_hydra/iso"/>
</dbReference>
<dbReference type="Pfam" id="PF00725">
    <property type="entry name" value="3HCDH"/>
    <property type="match status" value="2"/>
</dbReference>
<feature type="domain" description="3-hydroxyacyl-CoA dehydrogenase C-terminal" evidence="13">
    <location>
        <begin position="184"/>
        <end position="277"/>
    </location>
</feature>
<keyword evidence="12" id="KW-0511">Multifunctional enzyme</keyword>
<gene>
    <name evidence="15" type="ORF">ATY89_07010</name>
    <name evidence="16" type="ORF">ATZ20_10030</name>
</gene>
<comment type="subcellular location">
    <subcellularLocation>
        <location evidence="1">Peroxisome</location>
    </subcellularLocation>
</comment>
<comment type="similarity">
    <text evidence="3">Belongs to the enoyl-CoA hydratase/isomerase family.</text>
</comment>
<dbReference type="InterPro" id="IPR014748">
    <property type="entry name" value="Enoyl-CoA_hydra_C"/>
</dbReference>